<accession>A0AA47M2R9</accession>
<proteinExistence type="inferred from homology"/>
<comment type="subcellular location">
    <subcellularLocation>
        <location evidence="1">Nucleus</location>
        <location evidence="1">Nucleolus</location>
    </subcellularLocation>
</comment>
<protein>
    <recommendedName>
        <fullName evidence="4">U3 small nucleolar RNA-associated protein 25 homolog</fullName>
    </recommendedName>
    <alternativeName>
        <fullName evidence="5">UTP25 small subunit processor component</fullName>
    </alternativeName>
</protein>
<evidence type="ECO:0000259" key="7">
    <source>
        <dbReference type="Pfam" id="PF06862"/>
    </source>
</evidence>
<reference evidence="9" key="1">
    <citation type="journal article" date="2023" name="Front. Mar. Sci.">
        <title>A new Merluccius polli reference genome to investigate the effects of global change in West African waters.</title>
        <authorList>
            <person name="Mateo J.L."/>
            <person name="Blanco-Fernandez C."/>
            <person name="Garcia-Vazquez E."/>
            <person name="Machado-Schiaffino G."/>
        </authorList>
    </citation>
    <scope>NUCLEOTIDE SEQUENCE</scope>
    <source>
        <strain evidence="9">C29</strain>
        <tissue evidence="9">Fin</tissue>
    </source>
</reference>
<evidence type="ECO:0000256" key="2">
    <source>
        <dbReference type="ARBA" id="ARBA00009223"/>
    </source>
</evidence>
<evidence type="ECO:0000256" key="1">
    <source>
        <dbReference type="ARBA" id="ARBA00004604"/>
    </source>
</evidence>
<sequence length="845" mass="95630">MDDKQAVHVASTVQGSGVIPPQACRWRHRLLLVPTLTGEESGKTQHTCLSTGTVNMGKRRQNNQLFTNLSKKQKKHLKEFGEEHPFHDVVSERPERTEIVKLRDIPDQADDGSEEEEELEQATAYQKLLSTLGRPVDDDHSDEEESTDDEEEDEELVEEGESDGDDGGSNSDDIDEDEDEDDEDGEGEEEGAEEANKDVSEVAVGQEETEEGDADGGLGEEIEGAEEFTDKEHESQFCLERNFIGEEEEEEEKQDTQSAEEKEDAKDMFVQHVDTELSEEDVEKIASGPKAKTTLTWPKMGTLLCSTPLERLGPVGQPKDAILPAFHKVLAGNWRSLNRASDPEGGAEEVSPFQMELLGLMGTYRDLYYPESSPLGTGQQVRSAYCLHVLNHVLKANSRVLAHNSLLHEQQAKFKAGAEPQDEPRDQGLTRPKALILVPFRDAALRVTQTLIGLMESKDKKMDVSNKKRFKEEYGEEADDKPPKVQKPEDYRATFSGNVDDHFRIGISILRRSLRLYAPFYSSDIIIASPLGLRTLLGAEGESKRDFDFLSSVEVLVVDQADVFLMQNWEHVLHAMKHMNLQPLESHDVDFSRVRLWNLNNWAKHYRQTMVFSAIQDPQINNLLSKHCFNYRGQVAVKNIPKTGSICQVLVQLPHVFQMFPSDSFMDQDARFQFFIEKVLPQYKDSVMSHTMIYIPSYFDYVRLRNHMKKADMSFAGACEYSSKSEVSRGRHLFQKGDKQFLLFTERFHFYKRQGSLTCCRHTIRGIHNLLFYGLPTYPHYYSEVCNMLAAGAPAHQASWTCTVLFSRYDAHRLATVAGAKRAGQMVNSNKGVHLFVTGEDDKAS</sequence>
<evidence type="ECO:0000259" key="8">
    <source>
        <dbReference type="Pfam" id="PF22916"/>
    </source>
</evidence>
<organism evidence="9 10">
    <name type="scientific">Merluccius polli</name>
    <name type="common">Benguela hake</name>
    <name type="synonym">Merluccius cadenati</name>
    <dbReference type="NCBI Taxonomy" id="89951"/>
    <lineage>
        <taxon>Eukaryota</taxon>
        <taxon>Metazoa</taxon>
        <taxon>Chordata</taxon>
        <taxon>Craniata</taxon>
        <taxon>Vertebrata</taxon>
        <taxon>Euteleostomi</taxon>
        <taxon>Actinopterygii</taxon>
        <taxon>Neopterygii</taxon>
        <taxon>Teleostei</taxon>
        <taxon>Neoteleostei</taxon>
        <taxon>Acanthomorphata</taxon>
        <taxon>Zeiogadaria</taxon>
        <taxon>Gadariae</taxon>
        <taxon>Gadiformes</taxon>
        <taxon>Gadoidei</taxon>
        <taxon>Merlucciidae</taxon>
        <taxon>Merluccius</taxon>
    </lineage>
</organism>
<name>A0AA47M2R9_MERPO</name>
<evidence type="ECO:0000313" key="10">
    <source>
        <dbReference type="Proteomes" id="UP001174136"/>
    </source>
</evidence>
<evidence type="ECO:0000256" key="4">
    <source>
        <dbReference type="ARBA" id="ARBA00024421"/>
    </source>
</evidence>
<feature type="compositionally biased region" description="Acidic residues" evidence="6">
    <location>
        <begin position="139"/>
        <end position="193"/>
    </location>
</feature>
<dbReference type="InterPro" id="IPR010678">
    <property type="entry name" value="UTP25"/>
</dbReference>
<keyword evidence="3" id="KW-0539">Nucleus</keyword>
<feature type="domain" description="UTP25 C-terminal" evidence="7">
    <location>
        <begin position="645"/>
        <end position="836"/>
    </location>
</feature>
<dbReference type="GO" id="GO:0019843">
    <property type="term" value="F:rRNA binding"/>
    <property type="evidence" value="ECO:0007669"/>
    <property type="project" value="TreeGrafter"/>
</dbReference>
<dbReference type="GO" id="GO:0032040">
    <property type="term" value="C:small-subunit processome"/>
    <property type="evidence" value="ECO:0007669"/>
    <property type="project" value="TreeGrafter"/>
</dbReference>
<evidence type="ECO:0000313" key="9">
    <source>
        <dbReference type="EMBL" id="KAK0132551.1"/>
    </source>
</evidence>
<feature type="region of interest" description="Disordered" evidence="6">
    <location>
        <begin position="99"/>
        <end position="264"/>
    </location>
</feature>
<evidence type="ECO:0000256" key="5">
    <source>
        <dbReference type="ARBA" id="ARBA00032325"/>
    </source>
</evidence>
<feature type="region of interest" description="Disordered" evidence="6">
    <location>
        <begin position="465"/>
        <end position="488"/>
    </location>
</feature>
<dbReference type="GO" id="GO:0034511">
    <property type="term" value="F:U3 snoRNA binding"/>
    <property type="evidence" value="ECO:0007669"/>
    <property type="project" value="InterPro"/>
</dbReference>
<dbReference type="SUPFAM" id="SSF52540">
    <property type="entry name" value="P-loop containing nucleoside triphosphate hydrolases"/>
    <property type="match status" value="1"/>
</dbReference>
<dbReference type="InterPro" id="IPR027417">
    <property type="entry name" value="P-loop_NTPase"/>
</dbReference>
<dbReference type="AlphaFoldDB" id="A0AA47M2R9"/>
<dbReference type="Pfam" id="PF22916">
    <property type="entry name" value="UTP25_NTPase-like"/>
    <property type="match status" value="1"/>
</dbReference>
<dbReference type="PANTHER" id="PTHR12933:SF0">
    <property type="entry name" value="U3 SMALL NUCLEOLAR RNA-ASSOCIATED PROTEIN 25 HOMOLOG"/>
    <property type="match status" value="1"/>
</dbReference>
<feature type="compositionally biased region" description="Acidic residues" evidence="6">
    <location>
        <begin position="207"/>
        <end position="227"/>
    </location>
</feature>
<evidence type="ECO:0000256" key="6">
    <source>
        <dbReference type="SAM" id="MobiDB-lite"/>
    </source>
</evidence>
<feature type="domain" description="UTP25 NTP hydrolase-like" evidence="8">
    <location>
        <begin position="364"/>
        <end position="635"/>
    </location>
</feature>
<dbReference type="InterPro" id="IPR053940">
    <property type="entry name" value="UTP25_NTPase-like"/>
</dbReference>
<dbReference type="Gene3D" id="3.40.50.300">
    <property type="entry name" value="P-loop containing nucleotide triphosphate hydrolases"/>
    <property type="match status" value="1"/>
</dbReference>
<feature type="compositionally biased region" description="Acidic residues" evidence="6">
    <location>
        <begin position="107"/>
        <end position="120"/>
    </location>
</feature>
<dbReference type="Pfam" id="PF06862">
    <property type="entry name" value="Utp25_C"/>
    <property type="match status" value="1"/>
</dbReference>
<keyword evidence="10" id="KW-1185">Reference proteome</keyword>
<dbReference type="Proteomes" id="UP001174136">
    <property type="component" value="Unassembled WGS sequence"/>
</dbReference>
<comment type="caution">
    <text evidence="9">The sequence shown here is derived from an EMBL/GenBank/DDBJ whole genome shotgun (WGS) entry which is preliminary data.</text>
</comment>
<comment type="similarity">
    <text evidence="2">Belongs to the UTP25 family.</text>
</comment>
<dbReference type="PANTHER" id="PTHR12933">
    <property type="entry name" value="ORF PROTEIN-RELATED"/>
    <property type="match status" value="1"/>
</dbReference>
<dbReference type="InterPro" id="IPR053939">
    <property type="entry name" value="UTP25_C"/>
</dbReference>
<gene>
    <name evidence="9" type="primary">diexf</name>
    <name evidence="9" type="ORF">N1851_032572</name>
</gene>
<evidence type="ECO:0000256" key="3">
    <source>
        <dbReference type="ARBA" id="ARBA00023242"/>
    </source>
</evidence>
<dbReference type="EMBL" id="JAOPHQ010006259">
    <property type="protein sequence ID" value="KAK0132551.1"/>
    <property type="molecule type" value="Genomic_DNA"/>
</dbReference>
<dbReference type="GO" id="GO:0000462">
    <property type="term" value="P:maturation of SSU-rRNA from tricistronic rRNA transcript (SSU-rRNA, 5.8S rRNA, LSU-rRNA)"/>
    <property type="evidence" value="ECO:0007669"/>
    <property type="project" value="TreeGrafter"/>
</dbReference>